<organism evidence="1 2">
    <name type="scientific">Sphaerulina musiva (strain SO2202)</name>
    <name type="common">Poplar stem canker fungus</name>
    <name type="synonym">Septoria musiva</name>
    <dbReference type="NCBI Taxonomy" id="692275"/>
    <lineage>
        <taxon>Eukaryota</taxon>
        <taxon>Fungi</taxon>
        <taxon>Dikarya</taxon>
        <taxon>Ascomycota</taxon>
        <taxon>Pezizomycotina</taxon>
        <taxon>Dothideomycetes</taxon>
        <taxon>Dothideomycetidae</taxon>
        <taxon>Mycosphaerellales</taxon>
        <taxon>Mycosphaerellaceae</taxon>
        <taxon>Sphaerulina</taxon>
    </lineage>
</organism>
<dbReference type="HOGENOM" id="CLU_2460906_0_0_1"/>
<dbReference type="AlphaFoldDB" id="N1QP00"/>
<accession>N1QP00</accession>
<name>N1QP00_SPHMS</name>
<sequence>SFHQLCWVGEFVGGCRENVKHSAPSSPSRNSLLQSSVIRVDSHTARATSATDGGWRLRFEKTRTGGAFNLAAFRNGVSPFPLFLPARRR</sequence>
<feature type="non-terminal residue" evidence="1">
    <location>
        <position position="1"/>
    </location>
</feature>
<gene>
    <name evidence="1" type="ORF">SEPMUDRAFT_146815</name>
</gene>
<keyword evidence="2" id="KW-1185">Reference proteome</keyword>
<reference evidence="1 2" key="1">
    <citation type="journal article" date="2012" name="PLoS Pathog.">
        <title>Diverse lifestyles and strategies of plant pathogenesis encoded in the genomes of eighteen Dothideomycetes fungi.</title>
        <authorList>
            <person name="Ohm R.A."/>
            <person name="Feau N."/>
            <person name="Henrissat B."/>
            <person name="Schoch C.L."/>
            <person name="Horwitz B.A."/>
            <person name="Barry K.W."/>
            <person name="Condon B.J."/>
            <person name="Copeland A.C."/>
            <person name="Dhillon B."/>
            <person name="Glaser F."/>
            <person name="Hesse C.N."/>
            <person name="Kosti I."/>
            <person name="LaButti K."/>
            <person name="Lindquist E.A."/>
            <person name="Lucas S."/>
            <person name="Salamov A.A."/>
            <person name="Bradshaw R.E."/>
            <person name="Ciuffetti L."/>
            <person name="Hamelin R.C."/>
            <person name="Kema G.H.J."/>
            <person name="Lawrence C."/>
            <person name="Scott J.A."/>
            <person name="Spatafora J.W."/>
            <person name="Turgeon B.G."/>
            <person name="de Wit P.J.G.M."/>
            <person name="Zhong S."/>
            <person name="Goodwin S.B."/>
            <person name="Grigoriev I.V."/>
        </authorList>
    </citation>
    <scope>NUCLEOTIDE SEQUENCE [LARGE SCALE GENOMIC DNA]</scope>
    <source>
        <strain evidence="1 2">SO2202</strain>
    </source>
</reference>
<dbReference type="GeneID" id="27901021"/>
<protein>
    <submittedName>
        <fullName evidence="1">Uncharacterized protein</fullName>
    </submittedName>
</protein>
<evidence type="ECO:0000313" key="1">
    <source>
        <dbReference type="EMBL" id="EMF17904.1"/>
    </source>
</evidence>
<dbReference type="RefSeq" id="XP_016766025.1">
    <property type="nucleotide sequence ID" value="XM_016903884.1"/>
</dbReference>
<dbReference type="Proteomes" id="UP000016931">
    <property type="component" value="Unassembled WGS sequence"/>
</dbReference>
<dbReference type="EMBL" id="KB456260">
    <property type="protein sequence ID" value="EMF17904.1"/>
    <property type="molecule type" value="Genomic_DNA"/>
</dbReference>
<proteinExistence type="predicted"/>
<evidence type="ECO:0000313" key="2">
    <source>
        <dbReference type="Proteomes" id="UP000016931"/>
    </source>
</evidence>